<dbReference type="InterPro" id="IPR027031">
    <property type="entry name" value="Gly-tRNA_synthase/POLG2"/>
</dbReference>
<evidence type="ECO:0000313" key="10">
    <source>
        <dbReference type="Proteomes" id="UP000246104"/>
    </source>
</evidence>
<evidence type="ECO:0000256" key="7">
    <source>
        <dbReference type="ARBA" id="ARBA00023146"/>
    </source>
</evidence>
<evidence type="ECO:0000256" key="5">
    <source>
        <dbReference type="ARBA" id="ARBA00022840"/>
    </source>
</evidence>
<dbReference type="InterPro" id="IPR006195">
    <property type="entry name" value="aa-tRNA-synth_II"/>
</dbReference>
<organism evidence="9 10">
    <name type="scientific">Candidatus Cerribacteria bacterium 'Amazon FNV 2010 28 9'</name>
    <dbReference type="NCBI Taxonomy" id="2081795"/>
    <lineage>
        <taxon>Bacteria</taxon>
        <taxon>Candidatus Cerribacteria</taxon>
    </lineage>
</organism>
<evidence type="ECO:0000256" key="6">
    <source>
        <dbReference type="ARBA" id="ARBA00022917"/>
    </source>
</evidence>
<dbReference type="GO" id="GO:0004820">
    <property type="term" value="F:glycine-tRNA ligase activity"/>
    <property type="evidence" value="ECO:0007669"/>
    <property type="project" value="UniProtKB-EC"/>
</dbReference>
<sequence length="482" mass="55772">MISNIDDVVSLMKRRGFVYPGSEIYGGVANTYDYGPMGVELLRSIRNLWWDFFVTRREDLVGIEASMISSHRVWDASGHTSGFSDAMIDCKNCQLRKRVDHLIEEYLDQHEVKELAKASYDSSIISEEIFQKVITTKKVEGLSLPQFDALIRAWSISCPSCHKFDWTPSRKFNLLFPVHLGIIEGEQSLAYLRGETAQGMFINFKNVMDTSRVKLPFGIAQTGKSFRNEITLGNSIFRTIEFDQGEIEYFFDPDKTDWKVLFEHWCSQMWTFVTKELGIKDENLRWRVHSDEERSFYSKETQDLEYNFPFGFKELWGLAYRTDYDLKQHMLHSGVDLSVFDVETGKRIIPHVIEPAVGLNRILLMILCDAYTVDTEKKRTVLKLHPKLAPVQVAVFPLVSNKPELVDKAREVHAMLKPLARTAWDARGNIGKRYLYQDEIGTPYAITVDYQTLEDETVTVRHRDTASQERVSIEKLHAYMQL</sequence>
<evidence type="ECO:0000256" key="4">
    <source>
        <dbReference type="ARBA" id="ARBA00022741"/>
    </source>
</evidence>
<dbReference type="GO" id="GO:0005737">
    <property type="term" value="C:cytoplasm"/>
    <property type="evidence" value="ECO:0007669"/>
    <property type="project" value="InterPro"/>
</dbReference>
<dbReference type="Gene3D" id="3.30.930.10">
    <property type="entry name" value="Bira Bifunctional Protein, Domain 2"/>
    <property type="match status" value="1"/>
</dbReference>
<reference evidence="9 10" key="1">
    <citation type="submission" date="2018-02" db="EMBL/GenBank/DDBJ databases">
        <title>Genomic Reconstructions from Amazon Rainforest and Pasture Soil Reveal Novel Insights into the Physiology of Candidate Phyla in Tropical Sites.</title>
        <authorList>
            <person name="Kroeger M.E."/>
            <person name="Delmont T."/>
            <person name="Eren A.M."/>
            <person name="Guo J."/>
            <person name="Meyer K.M."/>
            <person name="Khan K."/>
            <person name="Rodrigues J.L.M."/>
            <person name="Bohannan B.J.M."/>
            <person name="Tringe S."/>
            <person name="Borges C.D."/>
            <person name="Tiedje J."/>
            <person name="Tsai S.M."/>
            <person name="Nusslein K."/>
        </authorList>
    </citation>
    <scope>NUCLEOTIDE SEQUENCE [LARGE SCALE GENOMIC DNA]</scope>
    <source>
        <strain evidence="9">Amazon FNV 2010 28 9</strain>
    </source>
</reference>
<dbReference type="PRINTS" id="PR01043">
    <property type="entry name" value="TRNASYNTHGLY"/>
</dbReference>
<keyword evidence="3 9" id="KW-0436">Ligase</keyword>
<dbReference type="Gene3D" id="3.30.40.230">
    <property type="match status" value="1"/>
</dbReference>
<comment type="similarity">
    <text evidence="1">Belongs to the class-II aminoacyl-tRNA synthetase family.</text>
</comment>
<dbReference type="Pfam" id="PF03129">
    <property type="entry name" value="HGTP_anticodon"/>
    <property type="match status" value="1"/>
</dbReference>
<dbReference type="PANTHER" id="PTHR10745:SF8">
    <property type="entry name" value="DNA POLYMERASE SUBUNIT GAMMA-2, MITOCHONDRIAL"/>
    <property type="match status" value="1"/>
</dbReference>
<dbReference type="EC" id="6.1.1.14" evidence="2"/>
<dbReference type="GO" id="GO:0006426">
    <property type="term" value="P:glycyl-tRNA aminoacylation"/>
    <property type="evidence" value="ECO:0007669"/>
    <property type="project" value="InterPro"/>
</dbReference>
<protein>
    <recommendedName>
        <fullName evidence="2">glycine--tRNA ligase</fullName>
        <ecNumber evidence="2">6.1.1.14</ecNumber>
    </recommendedName>
</protein>
<keyword evidence="6" id="KW-0648">Protein biosynthesis</keyword>
<dbReference type="AlphaFoldDB" id="A0A317JQN3"/>
<evidence type="ECO:0000256" key="1">
    <source>
        <dbReference type="ARBA" id="ARBA00008226"/>
    </source>
</evidence>
<proteinExistence type="inferred from homology"/>
<dbReference type="InterPro" id="IPR004154">
    <property type="entry name" value="Anticodon-bd"/>
</dbReference>
<dbReference type="NCBIfam" id="TIGR00389">
    <property type="entry name" value="glyS_dimeric"/>
    <property type="match status" value="1"/>
</dbReference>
<evidence type="ECO:0000259" key="8">
    <source>
        <dbReference type="PROSITE" id="PS50862"/>
    </source>
</evidence>
<keyword evidence="5" id="KW-0067">ATP-binding</keyword>
<dbReference type="PROSITE" id="PS50862">
    <property type="entry name" value="AA_TRNA_LIGASE_II"/>
    <property type="match status" value="1"/>
</dbReference>
<feature type="domain" description="Aminoacyl-transfer RNA synthetases class-II family profile" evidence="8">
    <location>
        <begin position="7"/>
        <end position="390"/>
    </location>
</feature>
<evidence type="ECO:0000313" key="9">
    <source>
        <dbReference type="EMBL" id="PWU23952.1"/>
    </source>
</evidence>
<evidence type="ECO:0000256" key="2">
    <source>
        <dbReference type="ARBA" id="ARBA00012829"/>
    </source>
</evidence>
<dbReference type="Proteomes" id="UP000246104">
    <property type="component" value="Unassembled WGS sequence"/>
</dbReference>
<name>A0A317JQN3_9BACT</name>
<dbReference type="EMBL" id="PSRQ01000017">
    <property type="protein sequence ID" value="PWU23952.1"/>
    <property type="molecule type" value="Genomic_DNA"/>
</dbReference>
<dbReference type="Gene3D" id="3.40.50.800">
    <property type="entry name" value="Anticodon-binding domain"/>
    <property type="match status" value="1"/>
</dbReference>
<dbReference type="InterPro" id="IPR033731">
    <property type="entry name" value="GlyRS-like_core"/>
</dbReference>
<dbReference type="InterPro" id="IPR036621">
    <property type="entry name" value="Anticodon-bd_dom_sf"/>
</dbReference>
<comment type="caution">
    <text evidence="9">The sequence shown here is derived from an EMBL/GenBank/DDBJ whole genome shotgun (WGS) entry which is preliminary data.</text>
</comment>
<dbReference type="InterPro" id="IPR002315">
    <property type="entry name" value="tRNA-synt_gly"/>
</dbReference>
<evidence type="ECO:0000256" key="3">
    <source>
        <dbReference type="ARBA" id="ARBA00022598"/>
    </source>
</evidence>
<keyword evidence="7" id="KW-0030">Aminoacyl-tRNA synthetase</keyword>
<dbReference type="CDD" id="cd00774">
    <property type="entry name" value="GlyRS-like_core"/>
    <property type="match status" value="1"/>
</dbReference>
<accession>A0A317JQN3</accession>
<gene>
    <name evidence="9" type="ORF">C5B42_01165</name>
</gene>
<dbReference type="SUPFAM" id="SSF55681">
    <property type="entry name" value="Class II aaRS and biotin synthetases"/>
    <property type="match status" value="1"/>
</dbReference>
<dbReference type="PANTHER" id="PTHR10745">
    <property type="entry name" value="GLYCYL-TRNA SYNTHETASE/DNA POLYMERASE SUBUNIT GAMMA-2"/>
    <property type="match status" value="1"/>
</dbReference>
<dbReference type="InterPro" id="IPR045864">
    <property type="entry name" value="aa-tRNA-synth_II/BPL/LPL"/>
</dbReference>
<dbReference type="SUPFAM" id="SSF52954">
    <property type="entry name" value="Class II aaRS ABD-related"/>
    <property type="match status" value="1"/>
</dbReference>
<dbReference type="GO" id="GO:0005524">
    <property type="term" value="F:ATP binding"/>
    <property type="evidence" value="ECO:0007669"/>
    <property type="project" value="UniProtKB-KW"/>
</dbReference>
<keyword evidence="4" id="KW-0547">Nucleotide-binding</keyword>
<dbReference type="NCBIfam" id="NF003211">
    <property type="entry name" value="PRK04173.1"/>
    <property type="match status" value="1"/>
</dbReference>